<dbReference type="InterPro" id="IPR010718">
    <property type="entry name" value="DUF1294"/>
</dbReference>
<evidence type="ECO:0000313" key="2">
    <source>
        <dbReference type="EMBL" id="GAA4903679.1"/>
    </source>
</evidence>
<gene>
    <name evidence="2" type="ORF">GCM10023333_42480</name>
</gene>
<feature type="transmembrane region" description="Helical" evidence="1">
    <location>
        <begin position="23"/>
        <end position="40"/>
    </location>
</feature>
<evidence type="ECO:0000313" key="3">
    <source>
        <dbReference type="Proteomes" id="UP001499988"/>
    </source>
</evidence>
<evidence type="ECO:0008006" key="4">
    <source>
        <dbReference type="Google" id="ProtNLM"/>
    </source>
</evidence>
<reference evidence="3" key="1">
    <citation type="journal article" date="2019" name="Int. J. Syst. Evol. Microbiol.">
        <title>The Global Catalogue of Microorganisms (GCM) 10K type strain sequencing project: providing services to taxonomists for standard genome sequencing and annotation.</title>
        <authorList>
            <consortium name="The Broad Institute Genomics Platform"/>
            <consortium name="The Broad Institute Genome Sequencing Center for Infectious Disease"/>
            <person name="Wu L."/>
            <person name="Ma J."/>
        </authorList>
    </citation>
    <scope>NUCLEOTIDE SEQUENCE [LARGE SCALE GENOMIC DNA]</scope>
    <source>
        <strain evidence="3">JCM 18401</strain>
    </source>
</reference>
<sequence>MIAAILVLCLALGLILRGPIQLAPLYIAMSLLTLLLFGLDKRLAIRRARRVPEVVMHGFEMAGGWPGAFLGIRLFRHKSRKTSYLIKTYCIVALHLGTLTAWYYWKQYM</sequence>
<name>A0ABP9FLF2_9GAMM</name>
<keyword evidence="1" id="KW-0472">Membrane</keyword>
<comment type="caution">
    <text evidence="2">The sequence shown here is derived from an EMBL/GenBank/DDBJ whole genome shotgun (WGS) entry which is preliminary data.</text>
</comment>
<proteinExistence type="predicted"/>
<dbReference type="Pfam" id="PF06961">
    <property type="entry name" value="DUF1294"/>
    <property type="match status" value="1"/>
</dbReference>
<evidence type="ECO:0000256" key="1">
    <source>
        <dbReference type="SAM" id="Phobius"/>
    </source>
</evidence>
<feature type="transmembrane region" description="Helical" evidence="1">
    <location>
        <begin position="84"/>
        <end position="105"/>
    </location>
</feature>
<dbReference type="Proteomes" id="UP001499988">
    <property type="component" value="Unassembled WGS sequence"/>
</dbReference>
<keyword evidence="3" id="KW-1185">Reference proteome</keyword>
<dbReference type="RefSeq" id="WP_345337535.1">
    <property type="nucleotide sequence ID" value="NZ_BAABJZ010000107.1"/>
</dbReference>
<organism evidence="2 3">
    <name type="scientific">Ferrimonas pelagia</name>
    <dbReference type="NCBI Taxonomy" id="1177826"/>
    <lineage>
        <taxon>Bacteria</taxon>
        <taxon>Pseudomonadati</taxon>
        <taxon>Pseudomonadota</taxon>
        <taxon>Gammaproteobacteria</taxon>
        <taxon>Alteromonadales</taxon>
        <taxon>Ferrimonadaceae</taxon>
        <taxon>Ferrimonas</taxon>
    </lineage>
</organism>
<protein>
    <recommendedName>
        <fullName evidence="4">DUF1294 domain-containing protein</fullName>
    </recommendedName>
</protein>
<dbReference type="EMBL" id="BAABJZ010000107">
    <property type="protein sequence ID" value="GAA4903679.1"/>
    <property type="molecule type" value="Genomic_DNA"/>
</dbReference>
<keyword evidence="1" id="KW-0812">Transmembrane</keyword>
<accession>A0ABP9FLF2</accession>
<keyword evidence="1" id="KW-1133">Transmembrane helix</keyword>